<evidence type="ECO:0000313" key="2">
    <source>
        <dbReference type="EMBL" id="MDO1560477.1"/>
    </source>
</evidence>
<sequence>MKGVNWTAVVIAAIVMYLIGWLWYGMLFEAQWMALSGVTAEQMAQGGTTAMILGAVNSLVTAVGLGWAVPRLGGGGWVGGARTGFLIGLFFACTSLAYAFIYGGAPTGLIPIDGGHFLVIYTVGGAVIGGLKLGRSA</sequence>
<name>A0ABT8SPI0_9CAUL</name>
<gene>
    <name evidence="2" type="ORF">Q0812_13670</name>
</gene>
<feature type="transmembrane region" description="Helical" evidence="1">
    <location>
        <begin position="114"/>
        <end position="134"/>
    </location>
</feature>
<keyword evidence="1" id="KW-0812">Transmembrane</keyword>
<keyword evidence="1" id="KW-0472">Membrane</keyword>
<accession>A0ABT8SPI0</accession>
<feature type="transmembrane region" description="Helical" evidence="1">
    <location>
        <begin position="46"/>
        <end position="69"/>
    </location>
</feature>
<organism evidence="2 3">
    <name type="scientific">Peiella sedimenti</name>
    <dbReference type="NCBI Taxonomy" id="3061083"/>
    <lineage>
        <taxon>Bacteria</taxon>
        <taxon>Pseudomonadati</taxon>
        <taxon>Pseudomonadota</taxon>
        <taxon>Alphaproteobacteria</taxon>
        <taxon>Caulobacterales</taxon>
        <taxon>Caulobacteraceae</taxon>
        <taxon>Peiella</taxon>
    </lineage>
</organism>
<feature type="transmembrane region" description="Helical" evidence="1">
    <location>
        <begin position="81"/>
        <end position="102"/>
    </location>
</feature>
<evidence type="ECO:0000313" key="3">
    <source>
        <dbReference type="Proteomes" id="UP001169063"/>
    </source>
</evidence>
<dbReference type="InterPro" id="IPR013879">
    <property type="entry name" value="DUF1761"/>
</dbReference>
<dbReference type="RefSeq" id="WP_302110908.1">
    <property type="nucleotide sequence ID" value="NZ_JAUKTR010000006.1"/>
</dbReference>
<comment type="caution">
    <text evidence="2">The sequence shown here is derived from an EMBL/GenBank/DDBJ whole genome shotgun (WGS) entry which is preliminary data.</text>
</comment>
<dbReference type="Proteomes" id="UP001169063">
    <property type="component" value="Unassembled WGS sequence"/>
</dbReference>
<dbReference type="Pfam" id="PF08570">
    <property type="entry name" value="DUF1761"/>
    <property type="match status" value="1"/>
</dbReference>
<protein>
    <submittedName>
        <fullName evidence="2">DUF1761 domain-containing protein</fullName>
    </submittedName>
</protein>
<dbReference type="EMBL" id="JAUKTR010000006">
    <property type="protein sequence ID" value="MDO1560477.1"/>
    <property type="molecule type" value="Genomic_DNA"/>
</dbReference>
<keyword evidence="3" id="KW-1185">Reference proteome</keyword>
<keyword evidence="1" id="KW-1133">Transmembrane helix</keyword>
<evidence type="ECO:0000256" key="1">
    <source>
        <dbReference type="SAM" id="Phobius"/>
    </source>
</evidence>
<proteinExistence type="predicted"/>
<feature type="transmembrane region" description="Helical" evidence="1">
    <location>
        <begin position="7"/>
        <end position="26"/>
    </location>
</feature>
<reference evidence="2" key="1">
    <citation type="submission" date="2023-07" db="EMBL/GenBank/DDBJ databases">
        <title>Brevundimonas soil sp. nov., isolated from the soil of chemical plant.</title>
        <authorList>
            <person name="Wu N."/>
        </authorList>
    </citation>
    <scope>NUCLEOTIDE SEQUENCE</scope>
    <source>
        <strain evidence="2">XZ-24</strain>
    </source>
</reference>